<dbReference type="AlphaFoldDB" id="A0AAV6GJP6"/>
<reference evidence="2" key="1">
    <citation type="submission" date="2020-10" db="EMBL/GenBank/DDBJ databases">
        <title>Chromosome-scale genome assembly of the Allis shad, Alosa alosa.</title>
        <authorList>
            <person name="Margot Z."/>
            <person name="Christophe K."/>
            <person name="Cabau C."/>
            <person name="Louis A."/>
            <person name="Berthelot C."/>
            <person name="Parey E."/>
            <person name="Roest Crollius H."/>
            <person name="Montfort J."/>
            <person name="Robinson-Rechavi M."/>
            <person name="Bucao C."/>
            <person name="Bouchez O."/>
            <person name="Gislard M."/>
            <person name="Lluch J."/>
            <person name="Milhes M."/>
            <person name="Lampietro C."/>
            <person name="Lopez Roques C."/>
            <person name="Donnadieu C."/>
            <person name="Braasch I."/>
            <person name="Desvignes T."/>
            <person name="Postlethwait J."/>
            <person name="Bobe J."/>
            <person name="Guiguen Y."/>
        </authorList>
    </citation>
    <scope>NUCLEOTIDE SEQUENCE</scope>
    <source>
        <strain evidence="2">M-15738</strain>
        <tissue evidence="2">Blood</tissue>
    </source>
</reference>
<accession>A0AAV6GJP6</accession>
<sequence>MAESSARVPHVPSEGQLDSSSQEAWLARLIPDKRELDQWVKELERKVVRDSMMDELRSMREALDRKAQEMWARQWERHIYLEAQKKKQEEIERQGVQLTGLEERVMEKEKLRKRDDNMATMREQERWSQDDDESDTDSDDLWMDEEEKEIILEAVKRQAEIKERKKSVIKENDQHIMTEGKS</sequence>
<keyword evidence="3" id="KW-1185">Reference proteome</keyword>
<feature type="compositionally biased region" description="Acidic residues" evidence="1">
    <location>
        <begin position="130"/>
        <end position="141"/>
    </location>
</feature>
<gene>
    <name evidence="2" type="ORF">AALO_G00142890</name>
</gene>
<feature type="compositionally biased region" description="Basic and acidic residues" evidence="1">
    <location>
        <begin position="112"/>
        <end position="129"/>
    </location>
</feature>
<organism evidence="2 3">
    <name type="scientific">Alosa alosa</name>
    <name type="common">allis shad</name>
    <dbReference type="NCBI Taxonomy" id="278164"/>
    <lineage>
        <taxon>Eukaryota</taxon>
        <taxon>Metazoa</taxon>
        <taxon>Chordata</taxon>
        <taxon>Craniata</taxon>
        <taxon>Vertebrata</taxon>
        <taxon>Euteleostomi</taxon>
        <taxon>Actinopterygii</taxon>
        <taxon>Neopterygii</taxon>
        <taxon>Teleostei</taxon>
        <taxon>Clupei</taxon>
        <taxon>Clupeiformes</taxon>
        <taxon>Clupeoidei</taxon>
        <taxon>Clupeidae</taxon>
        <taxon>Alosa</taxon>
    </lineage>
</organism>
<comment type="caution">
    <text evidence="2">The sequence shown here is derived from an EMBL/GenBank/DDBJ whole genome shotgun (WGS) entry which is preliminary data.</text>
</comment>
<dbReference type="EMBL" id="JADWDJ010000010">
    <property type="protein sequence ID" value="KAG5275039.1"/>
    <property type="molecule type" value="Genomic_DNA"/>
</dbReference>
<name>A0AAV6GJP6_9TELE</name>
<protein>
    <submittedName>
        <fullName evidence="2">Uncharacterized protein</fullName>
    </submittedName>
</protein>
<dbReference type="Proteomes" id="UP000823561">
    <property type="component" value="Chromosome 10"/>
</dbReference>
<evidence type="ECO:0000313" key="3">
    <source>
        <dbReference type="Proteomes" id="UP000823561"/>
    </source>
</evidence>
<feature type="region of interest" description="Disordered" evidence="1">
    <location>
        <begin position="112"/>
        <end position="141"/>
    </location>
</feature>
<evidence type="ECO:0000313" key="2">
    <source>
        <dbReference type="EMBL" id="KAG5275039.1"/>
    </source>
</evidence>
<proteinExistence type="predicted"/>
<feature type="region of interest" description="Disordered" evidence="1">
    <location>
        <begin position="1"/>
        <end position="22"/>
    </location>
</feature>
<evidence type="ECO:0000256" key="1">
    <source>
        <dbReference type="SAM" id="MobiDB-lite"/>
    </source>
</evidence>